<dbReference type="RefSeq" id="WP_164039957.1">
    <property type="nucleotide sequence ID" value="NZ_JAAGNZ010000001.1"/>
</dbReference>
<accession>A0A6M0IKU4</accession>
<evidence type="ECO:0000256" key="1">
    <source>
        <dbReference type="SAM" id="MobiDB-lite"/>
    </source>
</evidence>
<comment type="caution">
    <text evidence="2">The sequence shown here is derived from an EMBL/GenBank/DDBJ whole genome shotgun (WGS) entry which is preliminary data.</text>
</comment>
<dbReference type="AlphaFoldDB" id="A0A6M0IKU4"/>
<sequence>MAGLWIDDEIMKLKRTPAERLLLARICYRAGIAKDELCHDSNKELALAIDIHAQTASDLVQKLEKDGLINTKVYPEKKNERTISPIRKILIPYKENADRYKEKTDSDYKEIPYSTPETLSGNSLEGISQILIGSKEIPDSYNKDIKPLENLEKSKAAASASSAGARDEPGSQHLPAEQKPPNPPVAAAPQVPKKKYGDGKLQQLVKAFIQANPDKYETEMYVDFLEKWTAIVDDSKITADIGKELWRTQDSFSVATRLKNWHPGYLKDQQKPHESATRPSQSNHSAGKNSTGYSGKPVKRLALIPPGSLSRFGKAKRDEDPQRDGGTIRIDVGSDHGSAGDQS</sequence>
<feature type="region of interest" description="Disordered" evidence="1">
    <location>
        <begin position="263"/>
        <end position="343"/>
    </location>
</feature>
<dbReference type="InterPro" id="IPR036390">
    <property type="entry name" value="WH_DNA-bd_sf"/>
</dbReference>
<reference evidence="2 3" key="1">
    <citation type="submission" date="2020-02" db="EMBL/GenBank/DDBJ databases">
        <title>Draft genome sequence of two Spirosoma agri KCTC 52727 and Spirosoma terrae KCTC 52035.</title>
        <authorList>
            <person name="Rojas J."/>
            <person name="Ambika Manirajan B."/>
            <person name="Ratering S."/>
            <person name="Suarez C."/>
            <person name="Schnell S."/>
        </authorList>
    </citation>
    <scope>NUCLEOTIDE SEQUENCE [LARGE SCALE GENOMIC DNA]</scope>
    <source>
        <strain evidence="2 3">KCTC 52727</strain>
    </source>
</reference>
<protein>
    <submittedName>
        <fullName evidence="2">MarR family transcriptional regulator</fullName>
    </submittedName>
</protein>
<gene>
    <name evidence="2" type="ORF">GK091_15390</name>
</gene>
<dbReference type="EMBL" id="JAAGNZ010000001">
    <property type="protein sequence ID" value="NEU68275.1"/>
    <property type="molecule type" value="Genomic_DNA"/>
</dbReference>
<name>A0A6M0IKU4_9BACT</name>
<evidence type="ECO:0000313" key="3">
    <source>
        <dbReference type="Proteomes" id="UP000477386"/>
    </source>
</evidence>
<keyword evidence="3" id="KW-1185">Reference proteome</keyword>
<feature type="compositionally biased region" description="Polar residues" evidence="1">
    <location>
        <begin position="277"/>
        <end position="293"/>
    </location>
</feature>
<organism evidence="2 3">
    <name type="scientific">Spirosoma agri</name>
    <dbReference type="NCBI Taxonomy" id="1987381"/>
    <lineage>
        <taxon>Bacteria</taxon>
        <taxon>Pseudomonadati</taxon>
        <taxon>Bacteroidota</taxon>
        <taxon>Cytophagia</taxon>
        <taxon>Cytophagales</taxon>
        <taxon>Cytophagaceae</taxon>
        <taxon>Spirosoma</taxon>
    </lineage>
</organism>
<dbReference type="Proteomes" id="UP000477386">
    <property type="component" value="Unassembled WGS sequence"/>
</dbReference>
<dbReference type="SUPFAM" id="SSF46785">
    <property type="entry name" value="Winged helix' DNA-binding domain"/>
    <property type="match status" value="1"/>
</dbReference>
<feature type="region of interest" description="Disordered" evidence="1">
    <location>
        <begin position="153"/>
        <end position="193"/>
    </location>
</feature>
<evidence type="ECO:0000313" key="2">
    <source>
        <dbReference type="EMBL" id="NEU68275.1"/>
    </source>
</evidence>
<proteinExistence type="predicted"/>